<accession>A0A4Y7KUN6</accession>
<sequence>MFYFNTYLGQHFGRFRQSVNSLRHQTTCRASDNLGDVNITRNPKDGTVYVCSPVSYLPLNVASMLTASGVVKEFEADEGGAGITVFVATDEAYADLPVTDTLQSITADQRAVFLKFHVLRSLGSLESILNPVQPTLASVLVYLH</sequence>
<gene>
    <name evidence="3" type="ORF">C5167_051127</name>
</gene>
<organism evidence="3 4">
    <name type="scientific">Papaver somniferum</name>
    <name type="common">Opium poppy</name>
    <dbReference type="NCBI Taxonomy" id="3469"/>
    <lineage>
        <taxon>Eukaryota</taxon>
        <taxon>Viridiplantae</taxon>
        <taxon>Streptophyta</taxon>
        <taxon>Embryophyta</taxon>
        <taxon>Tracheophyta</taxon>
        <taxon>Spermatophyta</taxon>
        <taxon>Magnoliopsida</taxon>
        <taxon>Ranunculales</taxon>
        <taxon>Papaveraceae</taxon>
        <taxon>Papaveroideae</taxon>
        <taxon>Papaver</taxon>
    </lineage>
</organism>
<dbReference type="Gramene" id="RZC75649">
    <property type="protein sequence ID" value="RZC75649"/>
    <property type="gene ID" value="C5167_051127"/>
</dbReference>
<dbReference type="Proteomes" id="UP000316621">
    <property type="component" value="Chromosome 8"/>
</dbReference>
<protein>
    <recommendedName>
        <fullName evidence="2">FAS1 domain-containing protein</fullName>
    </recommendedName>
</protein>
<name>A0A4Y7KUN6_PAPSO</name>
<proteinExistence type="inferred from homology"/>
<reference evidence="3 4" key="1">
    <citation type="journal article" date="2018" name="Science">
        <title>The opium poppy genome and morphinan production.</title>
        <authorList>
            <person name="Guo L."/>
            <person name="Winzer T."/>
            <person name="Yang X."/>
            <person name="Li Y."/>
            <person name="Ning Z."/>
            <person name="He Z."/>
            <person name="Teodor R."/>
            <person name="Lu Y."/>
            <person name="Bowser T.A."/>
            <person name="Graham I.A."/>
            <person name="Ye K."/>
        </authorList>
    </citation>
    <scope>NUCLEOTIDE SEQUENCE [LARGE SCALE GENOMIC DNA]</scope>
    <source>
        <strain evidence="4">cv. HN1</strain>
        <tissue evidence="3">Leaves</tissue>
    </source>
</reference>
<evidence type="ECO:0000313" key="3">
    <source>
        <dbReference type="EMBL" id="RZC75649.1"/>
    </source>
</evidence>
<keyword evidence="4" id="KW-1185">Reference proteome</keyword>
<dbReference type="SUPFAM" id="SSF82153">
    <property type="entry name" value="FAS1 domain"/>
    <property type="match status" value="1"/>
</dbReference>
<dbReference type="InterPro" id="IPR000782">
    <property type="entry name" value="FAS1_domain"/>
</dbReference>
<evidence type="ECO:0000313" key="4">
    <source>
        <dbReference type="Proteomes" id="UP000316621"/>
    </source>
</evidence>
<dbReference type="STRING" id="3469.A0A4Y7KUN6"/>
<dbReference type="InterPro" id="IPR036378">
    <property type="entry name" value="FAS1_dom_sf"/>
</dbReference>
<dbReference type="EMBL" id="CM010722">
    <property type="protein sequence ID" value="RZC75649.1"/>
    <property type="molecule type" value="Genomic_DNA"/>
</dbReference>
<comment type="similarity">
    <text evidence="1">Belongs to the fasciclin-like AGP family.</text>
</comment>
<dbReference type="AlphaFoldDB" id="A0A4Y7KUN6"/>
<feature type="domain" description="FAS1" evidence="2">
    <location>
        <begin position="61"/>
        <end position="128"/>
    </location>
</feature>
<evidence type="ECO:0000259" key="2">
    <source>
        <dbReference type="Pfam" id="PF02469"/>
    </source>
</evidence>
<dbReference type="Pfam" id="PF02469">
    <property type="entry name" value="Fasciclin"/>
    <property type="match status" value="1"/>
</dbReference>
<evidence type="ECO:0000256" key="1">
    <source>
        <dbReference type="ARBA" id="ARBA00007843"/>
    </source>
</evidence>